<gene>
    <name evidence="2" type="ORF">HXK21_01160</name>
</gene>
<proteinExistence type="predicted"/>
<dbReference type="AlphaFoldDB" id="A0A929WZA4"/>
<keyword evidence="1" id="KW-0812">Transmembrane</keyword>
<feature type="transmembrane region" description="Helical" evidence="1">
    <location>
        <begin position="37"/>
        <end position="57"/>
    </location>
</feature>
<evidence type="ECO:0000256" key="1">
    <source>
        <dbReference type="SAM" id="Phobius"/>
    </source>
</evidence>
<comment type="caution">
    <text evidence="2">The sequence shown here is derived from an EMBL/GenBank/DDBJ whole genome shotgun (WGS) entry which is preliminary data.</text>
</comment>
<sequence length="129" mass="15054">MNKKETFDSILRQIPAFKRVPQSERKHVIRRALRHPLFWGSFLGLILFWLGAFSSVLAATGLNYSFSLAPKYNFLDLLFKLLLFVVIPLIWISFISLRIRNSLIKRIIDREYPSERSESIEEDEPPTSA</sequence>
<name>A0A929WZA4_9BACT</name>
<dbReference type="EMBL" id="JABZGR010000002">
    <property type="protein sequence ID" value="MBF0969641.1"/>
    <property type="molecule type" value="Genomic_DNA"/>
</dbReference>
<keyword evidence="1" id="KW-1133">Transmembrane helix</keyword>
<reference evidence="2" key="1">
    <citation type="submission" date="2020-04" db="EMBL/GenBank/DDBJ databases">
        <title>Deep metagenomics examines the oral microbiome during advanced dental caries in children, revealing novel taxa and co-occurrences with host molecules.</title>
        <authorList>
            <person name="Baker J.L."/>
            <person name="Morton J.T."/>
            <person name="Dinis M."/>
            <person name="Alvarez R."/>
            <person name="Tran N.C."/>
            <person name="Knight R."/>
            <person name="Edlund A."/>
        </authorList>
    </citation>
    <scope>NUCLEOTIDE SEQUENCE</scope>
    <source>
        <strain evidence="2">JCVI_34_bin.1</strain>
    </source>
</reference>
<keyword evidence="1" id="KW-0472">Membrane</keyword>
<feature type="transmembrane region" description="Helical" evidence="1">
    <location>
        <begin position="77"/>
        <end position="97"/>
    </location>
</feature>
<dbReference type="RefSeq" id="WP_303762701.1">
    <property type="nucleotide sequence ID" value="NZ_JABZGR010000002.1"/>
</dbReference>
<dbReference type="Proteomes" id="UP000704068">
    <property type="component" value="Unassembled WGS sequence"/>
</dbReference>
<protein>
    <submittedName>
        <fullName evidence="2">Uncharacterized protein</fullName>
    </submittedName>
</protein>
<accession>A0A929WZA4</accession>
<organism evidence="2 3">
    <name type="scientific">Alloprevotella tannerae</name>
    <dbReference type="NCBI Taxonomy" id="76122"/>
    <lineage>
        <taxon>Bacteria</taxon>
        <taxon>Pseudomonadati</taxon>
        <taxon>Bacteroidota</taxon>
        <taxon>Bacteroidia</taxon>
        <taxon>Bacteroidales</taxon>
        <taxon>Prevotellaceae</taxon>
        <taxon>Alloprevotella</taxon>
    </lineage>
</organism>
<evidence type="ECO:0000313" key="2">
    <source>
        <dbReference type="EMBL" id="MBF0969641.1"/>
    </source>
</evidence>
<evidence type="ECO:0000313" key="3">
    <source>
        <dbReference type="Proteomes" id="UP000704068"/>
    </source>
</evidence>